<comment type="caution">
    <text evidence="3">The sequence shown here is derived from an EMBL/GenBank/DDBJ whole genome shotgun (WGS) entry which is preliminary data.</text>
</comment>
<feature type="compositionally biased region" description="Basic residues" evidence="1">
    <location>
        <begin position="61"/>
        <end position="71"/>
    </location>
</feature>
<sequence length="542" mass="58141">MPRTRGAVKPSAGGPALVPAPAPLPERATAASSSSSMASKRPPIRRASSAMPALPPTPPRTTHKRKRRSRSRVTDSSSEEEDEHEVPVVDSDGEDERASGDPQRKVGALVIGHKRRRMLTLDAIAEELSEATAEDAFWMGELGAGKPSGHAGAANSESKPRHKVVKNRGPSRARSRTRSPSSSPPPAPHLLRRGHTGLLSPPASRRAPAIVPRPATPPPEPAPSKEKGKAPEHPERDSPHNPFLVTDSPASGPPSDVLSSPEPRTPRKHVEPPTLTYVFRGVRTLMANPHYRSPGATEEAAAAEARARLPVNHPDFSPSDNCEPKLLFPEARRTRRRAHTVIEAPTSPTPRGTKRRSGSHSSSEEERVRTRASGSGKAKAPVAGPAAAVGAEEEDVTAMSAALAERVAKRMRKGIYADGERRARVRAAVRATSFRGCLRRTVATQSSVLWAPCAHAEHARISSHHGMAHAVLCSSSIFVSFLLAILCVLSLISSVLYTSPPRRRAFVVVIPPIAIRTALPLFLFLSSALPYPHLLSCLLRQS</sequence>
<evidence type="ECO:0000313" key="3">
    <source>
        <dbReference type="EMBL" id="KAJ8472399.1"/>
    </source>
</evidence>
<name>A0AAD7TN22_9APHY</name>
<dbReference type="Proteomes" id="UP001215151">
    <property type="component" value="Unassembled WGS sequence"/>
</dbReference>
<feature type="region of interest" description="Disordered" evidence="1">
    <location>
        <begin position="334"/>
        <end position="387"/>
    </location>
</feature>
<dbReference type="AlphaFoldDB" id="A0AAD7TN22"/>
<feature type="compositionally biased region" description="Basic and acidic residues" evidence="1">
    <location>
        <begin position="223"/>
        <end position="239"/>
    </location>
</feature>
<proteinExistence type="predicted"/>
<keyword evidence="4" id="KW-1185">Reference proteome</keyword>
<protein>
    <submittedName>
        <fullName evidence="3">Uncharacterized protein</fullName>
    </submittedName>
</protein>
<keyword evidence="2" id="KW-0812">Transmembrane</keyword>
<feature type="transmembrane region" description="Helical" evidence="2">
    <location>
        <begin position="505"/>
        <end position="525"/>
    </location>
</feature>
<feature type="compositionally biased region" description="Low complexity" evidence="1">
    <location>
        <begin position="28"/>
        <end position="39"/>
    </location>
</feature>
<feature type="region of interest" description="Disordered" evidence="1">
    <location>
        <begin position="1"/>
        <end position="111"/>
    </location>
</feature>
<feature type="compositionally biased region" description="Basic residues" evidence="1">
    <location>
        <begin position="160"/>
        <end position="177"/>
    </location>
</feature>
<keyword evidence="2" id="KW-0472">Membrane</keyword>
<gene>
    <name evidence="3" type="ORF">ONZ51_g8548</name>
</gene>
<feature type="compositionally biased region" description="Low complexity" evidence="1">
    <location>
        <begin position="200"/>
        <end position="213"/>
    </location>
</feature>
<evidence type="ECO:0000313" key="4">
    <source>
        <dbReference type="Proteomes" id="UP001215151"/>
    </source>
</evidence>
<feature type="compositionally biased region" description="Low complexity" evidence="1">
    <location>
        <begin position="371"/>
        <end position="387"/>
    </location>
</feature>
<organism evidence="3 4">
    <name type="scientific">Trametes cubensis</name>
    <dbReference type="NCBI Taxonomy" id="1111947"/>
    <lineage>
        <taxon>Eukaryota</taxon>
        <taxon>Fungi</taxon>
        <taxon>Dikarya</taxon>
        <taxon>Basidiomycota</taxon>
        <taxon>Agaricomycotina</taxon>
        <taxon>Agaricomycetes</taxon>
        <taxon>Polyporales</taxon>
        <taxon>Polyporaceae</taxon>
        <taxon>Trametes</taxon>
    </lineage>
</organism>
<feature type="region of interest" description="Disordered" evidence="1">
    <location>
        <begin position="141"/>
        <end position="276"/>
    </location>
</feature>
<feature type="transmembrane region" description="Helical" evidence="2">
    <location>
        <begin position="477"/>
        <end position="498"/>
    </location>
</feature>
<accession>A0AAD7TN22</accession>
<evidence type="ECO:0000256" key="1">
    <source>
        <dbReference type="SAM" id="MobiDB-lite"/>
    </source>
</evidence>
<keyword evidence="2" id="KW-1133">Transmembrane helix</keyword>
<reference evidence="3" key="1">
    <citation type="submission" date="2022-11" db="EMBL/GenBank/DDBJ databases">
        <title>Genome Sequence of Cubamyces cubensis.</title>
        <authorList>
            <person name="Buettner E."/>
        </authorList>
    </citation>
    <scope>NUCLEOTIDE SEQUENCE</scope>
    <source>
        <strain evidence="3">MPL-01</strain>
    </source>
</reference>
<evidence type="ECO:0000256" key="2">
    <source>
        <dbReference type="SAM" id="Phobius"/>
    </source>
</evidence>
<dbReference type="EMBL" id="JAPEVG010000261">
    <property type="protein sequence ID" value="KAJ8472399.1"/>
    <property type="molecule type" value="Genomic_DNA"/>
</dbReference>